<reference evidence="1 2" key="1">
    <citation type="journal article" date="2016" name="Sci. Rep.">
        <title>Insights into Adaptations to a Near-Obligate Nematode Endoparasitic Lifestyle from the Finished Genome of Drechmeria coniospora.</title>
        <authorList>
            <person name="Zhang L."/>
            <person name="Zhou Z."/>
            <person name="Guo Q."/>
            <person name="Fokkens L."/>
            <person name="Miskei M."/>
            <person name="Pocsi I."/>
            <person name="Zhang W."/>
            <person name="Chen M."/>
            <person name="Wang L."/>
            <person name="Sun Y."/>
            <person name="Donzelli B.G."/>
            <person name="Gibson D.M."/>
            <person name="Nelson D.R."/>
            <person name="Luo J.G."/>
            <person name="Rep M."/>
            <person name="Liu H."/>
            <person name="Yang S."/>
            <person name="Wang J."/>
            <person name="Krasnoff S.B."/>
            <person name="Xu Y."/>
            <person name="Molnar I."/>
            <person name="Lin M."/>
        </authorList>
    </citation>
    <scope>NUCLEOTIDE SEQUENCE [LARGE SCALE GENOMIC DNA]</scope>
    <source>
        <strain evidence="1 2">ARSEF 6962</strain>
    </source>
</reference>
<dbReference type="GeneID" id="63719123"/>
<sequence>MHLVEARPKVGTVPGACAVLSPEFLALGRVWACTLALAEMEPAFVRPAYTLAPVPGIVSPPAAADDDDLNRALVLTANALTPTRAGGRSGSVPSA</sequence>
<dbReference type="EMBL" id="LAYC01000003">
    <property type="protein sequence ID" value="KYK54522.1"/>
    <property type="molecule type" value="Genomic_DNA"/>
</dbReference>
<proteinExistence type="predicted"/>
<keyword evidence="2" id="KW-1185">Reference proteome</keyword>
<accession>A0A151GBN8</accession>
<dbReference type="RefSeq" id="XP_040653874.1">
    <property type="nucleotide sequence ID" value="XM_040803770.1"/>
</dbReference>
<organism evidence="1 2">
    <name type="scientific">Drechmeria coniospora</name>
    <name type="common">Nematophagous fungus</name>
    <name type="synonym">Meria coniospora</name>
    <dbReference type="NCBI Taxonomy" id="98403"/>
    <lineage>
        <taxon>Eukaryota</taxon>
        <taxon>Fungi</taxon>
        <taxon>Dikarya</taxon>
        <taxon>Ascomycota</taxon>
        <taxon>Pezizomycotina</taxon>
        <taxon>Sordariomycetes</taxon>
        <taxon>Hypocreomycetidae</taxon>
        <taxon>Hypocreales</taxon>
        <taxon>Ophiocordycipitaceae</taxon>
        <taxon>Drechmeria</taxon>
    </lineage>
</organism>
<dbReference type="AlphaFoldDB" id="A0A151GBN8"/>
<name>A0A151GBN8_DRECN</name>
<dbReference type="Proteomes" id="UP000076580">
    <property type="component" value="Chromosome 03"/>
</dbReference>
<protein>
    <submittedName>
        <fullName evidence="1">Uncharacterized protein</fullName>
    </submittedName>
</protein>
<dbReference type="InParanoid" id="A0A151GBN8"/>
<evidence type="ECO:0000313" key="2">
    <source>
        <dbReference type="Proteomes" id="UP000076580"/>
    </source>
</evidence>
<evidence type="ECO:0000313" key="1">
    <source>
        <dbReference type="EMBL" id="KYK54522.1"/>
    </source>
</evidence>
<gene>
    <name evidence="1" type="ORF">DCS_06480</name>
</gene>
<comment type="caution">
    <text evidence="1">The sequence shown here is derived from an EMBL/GenBank/DDBJ whole genome shotgun (WGS) entry which is preliminary data.</text>
</comment>